<dbReference type="PRINTS" id="PR00300">
    <property type="entry name" value="CLPPROTEASEA"/>
</dbReference>
<dbReference type="GO" id="GO:0034605">
    <property type="term" value="P:cellular response to heat"/>
    <property type="evidence" value="ECO:0007669"/>
    <property type="project" value="TreeGrafter"/>
</dbReference>
<sequence>MTYEELQASTVPYRYALCVEHSIKGSPLLKLERVLRYAVAFFLGTLIVISILETLPFVAVQFPHIVRIAVSLHAGIQSLTFLSIGFWTLTALLYASFASEYFGDTRPILTEGDARNVPKIRYEIAVVATTGFGDPTLDFFGSRFGARVAERLNLAPQEVLTYLNERGKQPLSFVVLPLKEESIGLAEYVGAMFDTDPTFQQFCAKHEISREDAVGAGEWVSRMETTHKQQLRFWGRDALGRIPGIGKDWMYGETALLERFAEELGGSSTSVPLSGAIGKREASELERVLSRGREANVLLVGEAGVPKQIPLARLAQKIARGDILPPLEHKRMFVFGGTLFVSSMKDKNSFEEELIRMLTEAVKAGNIIFVFDNFDTFVQGAKALGSDVLRLIDSFLTSPHIQIIAIAEMGMYHALFEHDTTVGERFEVVRMEGAGIDGSLPVLEEEALRAESANGVFFTFQAVRSIAESADRYFFDGTMPDKAIDLLKEMVPLALTNKHPLIGREQVLELVSKKTGIKTGVAKGEERTKLLKLEETLHERIVGQDDAIIAISGALRRARSGIGNPNRPIGSFLFLGPTGVGKTETTKALAQVFFNDEASINRLDMSEYQTDDALNRLMGIFENGKTGMLSNMLRDKPYGVLLLDEFEKTNKDVHDLFLQILDEGFFTDATGKKVNARNLMIIATSNAASDLIWSQLQDQNSDIQTRVPKIDSSKKINKDVIITEIINRGIFRPELLNRFDGVVVFKPLSAGELKIIAGYMLQKLQKRLKEKGLELVINDTLLDYLVSVGQDPKFGARPMNRAIQEKVEQVIAEKMLRGEISAGSKVELTREELR</sequence>
<keyword evidence="3" id="KW-0067">ATP-binding</keyword>
<feature type="transmembrane region" description="Helical" evidence="5">
    <location>
        <begin position="34"/>
        <end position="58"/>
    </location>
</feature>
<evidence type="ECO:0000259" key="7">
    <source>
        <dbReference type="SMART" id="SM01086"/>
    </source>
</evidence>
<feature type="domain" description="AAA+ ATPase" evidence="6">
    <location>
        <begin position="568"/>
        <end position="711"/>
    </location>
</feature>
<keyword evidence="5" id="KW-0472">Membrane</keyword>
<evidence type="ECO:0000313" key="8">
    <source>
        <dbReference type="EMBL" id="PIQ68957.1"/>
    </source>
</evidence>
<keyword evidence="2" id="KW-0547">Nucleotide-binding</keyword>
<dbReference type="InterPro" id="IPR003593">
    <property type="entry name" value="AAA+_ATPase"/>
</dbReference>
<keyword evidence="1" id="KW-0677">Repeat</keyword>
<evidence type="ECO:0000256" key="2">
    <source>
        <dbReference type="ARBA" id="ARBA00022741"/>
    </source>
</evidence>
<feature type="domain" description="AAA+ ATPase" evidence="6">
    <location>
        <begin position="293"/>
        <end position="432"/>
    </location>
</feature>
<accession>A0A2H0KCK6</accession>
<dbReference type="EMBL" id="PCVG01000017">
    <property type="protein sequence ID" value="PIQ68957.1"/>
    <property type="molecule type" value="Genomic_DNA"/>
</dbReference>
<dbReference type="SMART" id="SM01086">
    <property type="entry name" value="ClpB_D2-small"/>
    <property type="match status" value="1"/>
</dbReference>
<evidence type="ECO:0000256" key="3">
    <source>
        <dbReference type="ARBA" id="ARBA00022840"/>
    </source>
</evidence>
<reference evidence="8 9" key="1">
    <citation type="submission" date="2017-09" db="EMBL/GenBank/DDBJ databases">
        <title>Depth-based differentiation of microbial function through sediment-hosted aquifers and enrichment of novel symbionts in the deep terrestrial subsurface.</title>
        <authorList>
            <person name="Probst A.J."/>
            <person name="Ladd B."/>
            <person name="Jarett J.K."/>
            <person name="Geller-Mcgrath D.E."/>
            <person name="Sieber C.M."/>
            <person name="Emerson J.B."/>
            <person name="Anantharaman K."/>
            <person name="Thomas B.C."/>
            <person name="Malmstrom R."/>
            <person name="Stieglmeier M."/>
            <person name="Klingl A."/>
            <person name="Woyke T."/>
            <person name="Ryan C.M."/>
            <person name="Banfield J.F."/>
        </authorList>
    </citation>
    <scope>NUCLEOTIDE SEQUENCE [LARGE SCALE GENOMIC DNA]</scope>
    <source>
        <strain evidence="8">CG11_big_fil_rev_8_21_14_0_20_46_11</strain>
    </source>
</reference>
<dbReference type="Pfam" id="PF07724">
    <property type="entry name" value="AAA_2"/>
    <property type="match status" value="1"/>
</dbReference>
<dbReference type="GO" id="GO:0005737">
    <property type="term" value="C:cytoplasm"/>
    <property type="evidence" value="ECO:0007669"/>
    <property type="project" value="TreeGrafter"/>
</dbReference>
<keyword evidence="5" id="KW-1133">Transmembrane helix</keyword>
<dbReference type="GO" id="GO:0005524">
    <property type="term" value="F:ATP binding"/>
    <property type="evidence" value="ECO:0007669"/>
    <property type="project" value="UniProtKB-KW"/>
</dbReference>
<dbReference type="SMART" id="SM00382">
    <property type="entry name" value="AAA"/>
    <property type="match status" value="2"/>
</dbReference>
<dbReference type="InterPro" id="IPR019489">
    <property type="entry name" value="Clp_ATPase_C"/>
</dbReference>
<dbReference type="Gene3D" id="1.10.8.60">
    <property type="match status" value="2"/>
</dbReference>
<dbReference type="GO" id="GO:0016887">
    <property type="term" value="F:ATP hydrolysis activity"/>
    <property type="evidence" value="ECO:0007669"/>
    <property type="project" value="InterPro"/>
</dbReference>
<evidence type="ECO:0000313" key="9">
    <source>
        <dbReference type="Proteomes" id="UP000229342"/>
    </source>
</evidence>
<dbReference type="InterPro" id="IPR003959">
    <property type="entry name" value="ATPase_AAA_core"/>
</dbReference>
<gene>
    <name evidence="8" type="ORF">COV91_01365</name>
</gene>
<keyword evidence="5" id="KW-0812">Transmembrane</keyword>
<dbReference type="InterPro" id="IPR050130">
    <property type="entry name" value="ClpA_ClpB"/>
</dbReference>
<proteinExistence type="predicted"/>
<dbReference type="PANTHER" id="PTHR11638:SF18">
    <property type="entry name" value="HEAT SHOCK PROTEIN 104"/>
    <property type="match status" value="1"/>
</dbReference>
<dbReference type="AlphaFoldDB" id="A0A2H0KCK6"/>
<dbReference type="InterPro" id="IPR027417">
    <property type="entry name" value="P-loop_NTPase"/>
</dbReference>
<evidence type="ECO:0000259" key="6">
    <source>
        <dbReference type="SMART" id="SM00382"/>
    </source>
</evidence>
<evidence type="ECO:0000256" key="1">
    <source>
        <dbReference type="ARBA" id="ARBA00022737"/>
    </source>
</evidence>
<feature type="transmembrane region" description="Helical" evidence="5">
    <location>
        <begin position="79"/>
        <end position="97"/>
    </location>
</feature>
<dbReference type="Proteomes" id="UP000229342">
    <property type="component" value="Unassembled WGS sequence"/>
</dbReference>
<dbReference type="InterPro" id="IPR041546">
    <property type="entry name" value="ClpA/ClpB_AAA_lid"/>
</dbReference>
<dbReference type="Gene3D" id="3.40.50.300">
    <property type="entry name" value="P-loop containing nucleotide triphosphate hydrolases"/>
    <property type="match status" value="2"/>
</dbReference>
<name>A0A2H0KCK6_9BACT</name>
<dbReference type="Pfam" id="PF17871">
    <property type="entry name" value="AAA_lid_9"/>
    <property type="match status" value="1"/>
</dbReference>
<dbReference type="Pfam" id="PF10431">
    <property type="entry name" value="ClpB_D2-small"/>
    <property type="match status" value="1"/>
</dbReference>
<evidence type="ECO:0008006" key="10">
    <source>
        <dbReference type="Google" id="ProtNLM"/>
    </source>
</evidence>
<dbReference type="SUPFAM" id="SSF52540">
    <property type="entry name" value="P-loop containing nucleoside triphosphate hydrolases"/>
    <property type="match status" value="2"/>
</dbReference>
<keyword evidence="4" id="KW-0143">Chaperone</keyword>
<evidence type="ECO:0000256" key="5">
    <source>
        <dbReference type="SAM" id="Phobius"/>
    </source>
</evidence>
<evidence type="ECO:0000256" key="4">
    <source>
        <dbReference type="ARBA" id="ARBA00023186"/>
    </source>
</evidence>
<protein>
    <recommendedName>
        <fullName evidence="10">Clp R domain-containing protein</fullName>
    </recommendedName>
</protein>
<comment type="caution">
    <text evidence="8">The sequence shown here is derived from an EMBL/GenBank/DDBJ whole genome shotgun (WGS) entry which is preliminary data.</text>
</comment>
<dbReference type="PANTHER" id="PTHR11638">
    <property type="entry name" value="ATP-DEPENDENT CLP PROTEASE"/>
    <property type="match status" value="1"/>
</dbReference>
<dbReference type="InterPro" id="IPR001270">
    <property type="entry name" value="ClpA/B"/>
</dbReference>
<dbReference type="CDD" id="cd19499">
    <property type="entry name" value="RecA-like_ClpB_Hsp104-like"/>
    <property type="match status" value="1"/>
</dbReference>
<feature type="domain" description="Clp ATPase C-terminal" evidence="7">
    <location>
        <begin position="748"/>
        <end position="833"/>
    </location>
</feature>
<organism evidence="8 9">
    <name type="scientific">Candidatus Taylorbacteria bacterium CG11_big_fil_rev_8_21_14_0_20_46_11</name>
    <dbReference type="NCBI Taxonomy" id="1975025"/>
    <lineage>
        <taxon>Bacteria</taxon>
        <taxon>Candidatus Tayloriibacteriota</taxon>
    </lineage>
</organism>